<evidence type="ECO:0000256" key="1">
    <source>
        <dbReference type="SAM" id="SignalP"/>
    </source>
</evidence>
<dbReference type="AlphaFoldDB" id="A0A939P6N0"/>
<protein>
    <submittedName>
        <fullName evidence="2">Uncharacterized protein</fullName>
    </submittedName>
</protein>
<reference evidence="2" key="1">
    <citation type="submission" date="2021-03" db="EMBL/GenBank/DDBJ databases">
        <authorList>
            <person name="Kanchanasin P."/>
            <person name="Saeng-In P."/>
            <person name="Phongsopitanun W."/>
            <person name="Yuki M."/>
            <person name="Kudo T."/>
            <person name="Ohkuma M."/>
            <person name="Tanasupawat S."/>
        </authorList>
    </citation>
    <scope>NUCLEOTIDE SEQUENCE</scope>
    <source>
        <strain evidence="2">GKU 128</strain>
    </source>
</reference>
<dbReference type="Proteomes" id="UP000669179">
    <property type="component" value="Unassembled WGS sequence"/>
</dbReference>
<dbReference type="EMBL" id="JAGEOJ010000002">
    <property type="protein sequence ID" value="MBO2446420.1"/>
    <property type="molecule type" value="Genomic_DNA"/>
</dbReference>
<keyword evidence="1" id="KW-0732">Signal</keyword>
<name>A0A939P6N0_9ACTN</name>
<gene>
    <name evidence="2" type="ORF">J4573_04920</name>
</gene>
<feature type="signal peptide" evidence="1">
    <location>
        <begin position="1"/>
        <end position="22"/>
    </location>
</feature>
<feature type="chain" id="PRO_5038700816" evidence="1">
    <location>
        <begin position="23"/>
        <end position="83"/>
    </location>
</feature>
<accession>A0A939P6N0</accession>
<evidence type="ECO:0000313" key="2">
    <source>
        <dbReference type="EMBL" id="MBO2446420.1"/>
    </source>
</evidence>
<comment type="caution">
    <text evidence="2">The sequence shown here is derived from an EMBL/GenBank/DDBJ whole genome shotgun (WGS) entry which is preliminary data.</text>
</comment>
<evidence type="ECO:0000313" key="3">
    <source>
        <dbReference type="Proteomes" id="UP000669179"/>
    </source>
</evidence>
<sequence length="83" mass="8311">MYVSYSKMAFCRLTGLVTLLHARNLAGYSEASLSGASTVALTAPGKVSLSCSSSEVLTGSQIPGANGTLIATKVGAINTQSGA</sequence>
<keyword evidence="3" id="KW-1185">Reference proteome</keyword>
<proteinExistence type="predicted"/>
<dbReference type="RefSeq" id="WP_208254027.1">
    <property type="nucleotide sequence ID" value="NZ_JAGEOJ010000002.1"/>
</dbReference>
<organism evidence="2 3">
    <name type="scientific">Actinomadura barringtoniae</name>
    <dbReference type="NCBI Taxonomy" id="1427535"/>
    <lineage>
        <taxon>Bacteria</taxon>
        <taxon>Bacillati</taxon>
        <taxon>Actinomycetota</taxon>
        <taxon>Actinomycetes</taxon>
        <taxon>Streptosporangiales</taxon>
        <taxon>Thermomonosporaceae</taxon>
        <taxon>Actinomadura</taxon>
    </lineage>
</organism>